<dbReference type="Gene3D" id="3.20.20.210">
    <property type="match status" value="1"/>
</dbReference>
<dbReference type="SUPFAM" id="SSF51726">
    <property type="entry name" value="UROD/MetE-like"/>
    <property type="match status" value="1"/>
</dbReference>
<evidence type="ECO:0000259" key="1">
    <source>
        <dbReference type="Pfam" id="PF01717"/>
    </source>
</evidence>
<evidence type="ECO:0000313" key="2">
    <source>
        <dbReference type="EMBL" id="RNL65516.1"/>
    </source>
</evidence>
<dbReference type="EMBL" id="RJSE01000003">
    <property type="protein sequence ID" value="RNL65516.1"/>
    <property type="molecule type" value="Genomic_DNA"/>
</dbReference>
<gene>
    <name evidence="2" type="ORF">EFK50_04455</name>
</gene>
<sequence>MPGEDYAEAVRISFGEVPDLPFLPELPDRGVTAGMTGRTLAMVTDLGFDLQPAGWRLTDASGVDHRRARSLLAHDLDVLEEHAQDYAGELKVQVCGPWTLAATVERPRGDRLLADAGARRELGEALAEGLEAHLADLRRRVAGARLVVQVDEPALSAVLAAQVPTSSGFGRHRSVDPAGASAGLEPVFAAIERAGAQSIAHCCASNAPVALLRGAGAGGVSIDLDVLAAEGYDELGSAFDEGARVFLGVVPSVQPPVIPTERQVAERVLRLLDMLGFDPEEVGAQLVVSPSCGLAGASPEYARTALTLVRDSAVRLRGD</sequence>
<dbReference type="Pfam" id="PF01717">
    <property type="entry name" value="Meth_synt_2"/>
    <property type="match status" value="1"/>
</dbReference>
<evidence type="ECO:0000313" key="3">
    <source>
        <dbReference type="Proteomes" id="UP000267128"/>
    </source>
</evidence>
<comment type="caution">
    <text evidence="2">The sequence shown here is derived from an EMBL/GenBank/DDBJ whole genome shotgun (WGS) entry which is preliminary data.</text>
</comment>
<keyword evidence="3" id="KW-1185">Reference proteome</keyword>
<feature type="domain" description="Cobalamin-independent methionine synthase MetE C-terminal/archaeal" evidence="1">
    <location>
        <begin position="125"/>
        <end position="313"/>
    </location>
</feature>
<dbReference type="AlphaFoldDB" id="A0A3N0CR59"/>
<reference evidence="2 3" key="1">
    <citation type="submission" date="2018-11" db="EMBL/GenBank/DDBJ databases">
        <authorList>
            <person name="Li F."/>
        </authorList>
    </citation>
    <scope>NUCLEOTIDE SEQUENCE [LARGE SCALE GENOMIC DNA]</scope>
    <source>
        <strain evidence="2 3">Gsoil 097</strain>
    </source>
</reference>
<dbReference type="InterPro" id="IPR038071">
    <property type="entry name" value="UROD/MetE-like_sf"/>
</dbReference>
<dbReference type="OrthoDB" id="5242426at2"/>
<proteinExistence type="predicted"/>
<dbReference type="Proteomes" id="UP000267128">
    <property type="component" value="Unassembled WGS sequence"/>
</dbReference>
<organism evidence="2 3">
    <name type="scientific">Nocardioides marmoriginsengisoli</name>
    <dbReference type="NCBI Taxonomy" id="661483"/>
    <lineage>
        <taxon>Bacteria</taxon>
        <taxon>Bacillati</taxon>
        <taxon>Actinomycetota</taxon>
        <taxon>Actinomycetes</taxon>
        <taxon>Propionibacteriales</taxon>
        <taxon>Nocardioidaceae</taxon>
        <taxon>Nocardioides</taxon>
    </lineage>
</organism>
<name>A0A3N0CR59_9ACTN</name>
<dbReference type="GO" id="GO:0003871">
    <property type="term" value="F:5-methyltetrahydropteroyltriglutamate-homocysteine S-methyltransferase activity"/>
    <property type="evidence" value="ECO:0007669"/>
    <property type="project" value="InterPro"/>
</dbReference>
<dbReference type="InterPro" id="IPR002629">
    <property type="entry name" value="Met_Synth_C/arc"/>
</dbReference>
<accession>A0A3N0CR59</accession>
<dbReference type="GO" id="GO:0009086">
    <property type="term" value="P:methionine biosynthetic process"/>
    <property type="evidence" value="ECO:0007669"/>
    <property type="project" value="InterPro"/>
</dbReference>
<protein>
    <submittedName>
        <fullName evidence="2">Methionine synthase</fullName>
    </submittedName>
</protein>
<dbReference type="GO" id="GO:0008270">
    <property type="term" value="F:zinc ion binding"/>
    <property type="evidence" value="ECO:0007669"/>
    <property type="project" value="InterPro"/>
</dbReference>